<evidence type="ECO:0000256" key="8">
    <source>
        <dbReference type="ARBA" id="ARBA00047417"/>
    </source>
</evidence>
<evidence type="ECO:0000256" key="3">
    <source>
        <dbReference type="ARBA" id="ARBA00009381"/>
    </source>
</evidence>
<feature type="binding site" evidence="10">
    <location>
        <position position="509"/>
    </location>
    <ligand>
        <name>L-glutamate</name>
        <dbReference type="ChEBI" id="CHEBI:29985"/>
    </ligand>
</feature>
<proteinExistence type="inferred from homology"/>
<dbReference type="InterPro" id="IPR051792">
    <property type="entry name" value="GGT_bact"/>
</dbReference>
<comment type="catalytic activity">
    <reaction evidence="8 11">
        <text>an N-terminal (5-L-glutamyl)-[peptide] + an alpha-amino acid = 5-L-glutamyl amino acid + an N-terminal L-alpha-aminoacyl-[peptide]</text>
        <dbReference type="Rhea" id="RHEA:23904"/>
        <dbReference type="Rhea" id="RHEA-COMP:9780"/>
        <dbReference type="Rhea" id="RHEA-COMP:9795"/>
        <dbReference type="ChEBI" id="CHEBI:77644"/>
        <dbReference type="ChEBI" id="CHEBI:78597"/>
        <dbReference type="ChEBI" id="CHEBI:78599"/>
        <dbReference type="ChEBI" id="CHEBI:78608"/>
        <dbReference type="EC" id="2.3.2.2"/>
    </reaction>
</comment>
<dbReference type="SUPFAM" id="SSF56235">
    <property type="entry name" value="N-terminal nucleophile aminohydrolases (Ntn hydrolases)"/>
    <property type="match status" value="1"/>
</dbReference>
<evidence type="ECO:0000256" key="2">
    <source>
        <dbReference type="ARBA" id="ARBA00001089"/>
    </source>
</evidence>
<comment type="pathway">
    <text evidence="11">Sulfur metabolism; glutathione metabolism.</text>
</comment>
<dbReference type="PRINTS" id="PR01210">
    <property type="entry name" value="GGTRANSPTASE"/>
</dbReference>
<protein>
    <recommendedName>
        <fullName evidence="11">Glutathione hydrolase proenzyme</fullName>
        <ecNumber evidence="11">2.3.2.2</ecNumber>
        <ecNumber evidence="11">3.4.19.13</ecNumber>
    </recommendedName>
    <component>
        <recommendedName>
            <fullName evidence="11">Glutathione hydrolase large chain</fullName>
        </recommendedName>
    </component>
    <component>
        <recommendedName>
            <fullName evidence="11">Glutathione hydrolase small chain</fullName>
        </recommendedName>
    </component>
</protein>
<comment type="catalytic activity">
    <reaction evidence="2 11">
        <text>glutathione + H2O = L-cysteinylglycine + L-glutamate</text>
        <dbReference type="Rhea" id="RHEA:28807"/>
        <dbReference type="ChEBI" id="CHEBI:15377"/>
        <dbReference type="ChEBI" id="CHEBI:29985"/>
        <dbReference type="ChEBI" id="CHEBI:57925"/>
        <dbReference type="ChEBI" id="CHEBI:61694"/>
        <dbReference type="EC" id="3.4.19.13"/>
    </reaction>
</comment>
<keyword evidence="4 11" id="KW-0808">Transferase</keyword>
<evidence type="ECO:0000256" key="12">
    <source>
        <dbReference type="SAM" id="MobiDB-lite"/>
    </source>
</evidence>
<evidence type="ECO:0000256" key="10">
    <source>
        <dbReference type="PIRSR" id="PIRSR600101-2"/>
    </source>
</evidence>
<evidence type="ECO:0000256" key="13">
    <source>
        <dbReference type="SAM" id="SignalP"/>
    </source>
</evidence>
<dbReference type="GO" id="GO:0006750">
    <property type="term" value="P:glutathione biosynthetic process"/>
    <property type="evidence" value="ECO:0007669"/>
    <property type="project" value="UniProtKB-KW"/>
</dbReference>
<dbReference type="EC" id="3.4.19.13" evidence="11"/>
<keyword evidence="7 11" id="KW-0012">Acyltransferase</keyword>
<dbReference type="GO" id="GO:0006751">
    <property type="term" value="P:glutathione catabolic process"/>
    <property type="evidence" value="ECO:0007669"/>
    <property type="project" value="UniProtKB-UniRule"/>
</dbReference>
<keyword evidence="15" id="KW-1185">Reference proteome</keyword>
<reference evidence="14 15" key="1">
    <citation type="submission" date="2018-09" db="EMBL/GenBank/DDBJ databases">
        <title>Genome sequencing of Nocardioides immobilis CCTCC AB 2017083 for comparison to Nocardioides silvaticus.</title>
        <authorList>
            <person name="Li C."/>
            <person name="Wang G."/>
        </authorList>
    </citation>
    <scope>NUCLEOTIDE SEQUENCE [LARGE SCALE GENOMIC DNA]</scope>
    <source>
        <strain evidence="14 15">CCTCC AB 2017083</strain>
    </source>
</reference>
<evidence type="ECO:0000256" key="7">
    <source>
        <dbReference type="ARBA" id="ARBA00023315"/>
    </source>
</evidence>
<dbReference type="Pfam" id="PF01019">
    <property type="entry name" value="G_glu_transpept"/>
    <property type="match status" value="1"/>
</dbReference>
<sequence>MPRPTALVASCALALALLGTSTGLDGAGAAPQPSADRSGAPPETPPKTPTAVGRGGAVSSVDPYASRIGRRVLARGGNAVDAAVAMAAALGVTEPYSAGIGGGGYFVFYNANNGRVTTIDGRETAPAAMQPDAFIDPDTGEPYPFSPDLVTSGVSVGVPGTPATWARALNRWGSLSLRSALRPAARLARDGFVVDETFRLQTKENAARFRTFEPTFDLFLNDGLPVVGSRFRNPDLARTYERLGNRGTDWFYEGRLGAQIAATVQEPPLSGRTDLPAPPGSMTRADLATYEALLQAPTRIGYRGYDVFGMAPSSSGGTTVGESLNILEQFDLGAMQRRDVLHHYLEATALAFADRGEYVGDPAYVDVPTEQLLDDTFARERACLIDPDTAATKPVMPGDVSSYDGVCGAAGDGAADSDTEGRSTTHLTTADRWGNVVAYTLTIEQTGGSGIVVPDRGFILNNELTDFSTVYDEEDPNRIQPGKRPRSSMSPTIVLRDGRPVLALGSPGGSTIITTVLQVLVNRLDLGMTLPGAVAAPRASQRNTTAVTAEQAFIDRWAGVLGDYGHQFAVAGPPGTSRAEIGAVAAIGLGPRLRMTAVAEPTRRGGGAAYVVRPTLDE</sequence>
<evidence type="ECO:0000256" key="1">
    <source>
        <dbReference type="ARBA" id="ARBA00001049"/>
    </source>
</evidence>
<dbReference type="Proteomes" id="UP000283644">
    <property type="component" value="Unassembled WGS sequence"/>
</dbReference>
<gene>
    <name evidence="14" type="primary">ggt</name>
    <name evidence="14" type="ORF">D0Z08_22910</name>
</gene>
<dbReference type="InterPro" id="IPR043137">
    <property type="entry name" value="GGT_ssub_C"/>
</dbReference>
<feature type="signal peptide" evidence="13">
    <location>
        <begin position="1"/>
        <end position="26"/>
    </location>
</feature>
<dbReference type="InterPro" id="IPR029055">
    <property type="entry name" value="Ntn_hydrolases_N"/>
</dbReference>
<organism evidence="14 15">
    <name type="scientific">Nocardioides immobilis</name>
    <dbReference type="NCBI Taxonomy" id="2049295"/>
    <lineage>
        <taxon>Bacteria</taxon>
        <taxon>Bacillati</taxon>
        <taxon>Actinomycetota</taxon>
        <taxon>Actinomycetes</taxon>
        <taxon>Propionibacteriales</taxon>
        <taxon>Nocardioidaceae</taxon>
        <taxon>Nocardioides</taxon>
    </lineage>
</organism>
<accession>A0A417XX23</accession>
<comment type="catalytic activity">
    <reaction evidence="1 11">
        <text>an S-substituted glutathione + H2O = an S-substituted L-cysteinylglycine + L-glutamate</text>
        <dbReference type="Rhea" id="RHEA:59468"/>
        <dbReference type="ChEBI" id="CHEBI:15377"/>
        <dbReference type="ChEBI" id="CHEBI:29985"/>
        <dbReference type="ChEBI" id="CHEBI:90779"/>
        <dbReference type="ChEBI" id="CHEBI:143103"/>
        <dbReference type="EC" id="3.4.19.13"/>
    </reaction>
</comment>
<keyword evidence="6 11" id="KW-0865">Zymogen</keyword>
<keyword evidence="13" id="KW-0732">Signal</keyword>
<comment type="similarity">
    <text evidence="3 11">Belongs to the gamma-glutamyltransferase family.</text>
</comment>
<dbReference type="EMBL" id="QXGH01000029">
    <property type="protein sequence ID" value="RHW24821.1"/>
    <property type="molecule type" value="Genomic_DNA"/>
</dbReference>
<evidence type="ECO:0000256" key="6">
    <source>
        <dbReference type="ARBA" id="ARBA00023145"/>
    </source>
</evidence>
<keyword evidence="11" id="KW-0317">Glutathione biosynthesis</keyword>
<evidence type="ECO:0000256" key="9">
    <source>
        <dbReference type="PIRSR" id="PIRSR600101-1"/>
    </source>
</evidence>
<dbReference type="Gene3D" id="1.10.246.130">
    <property type="match status" value="1"/>
</dbReference>
<dbReference type="RefSeq" id="WP_118927595.1">
    <property type="nucleotide sequence ID" value="NZ_QXGH01000029.1"/>
</dbReference>
<dbReference type="InterPro" id="IPR043138">
    <property type="entry name" value="GGT_lsub"/>
</dbReference>
<keyword evidence="5 11" id="KW-0378">Hydrolase</keyword>
<feature type="binding site" evidence="10">
    <location>
        <begin position="487"/>
        <end position="488"/>
    </location>
    <ligand>
        <name>L-glutamate</name>
        <dbReference type="ChEBI" id="CHEBI:29985"/>
    </ligand>
</feature>
<dbReference type="PANTHER" id="PTHR43199:SF1">
    <property type="entry name" value="GLUTATHIONE HYDROLASE PROENZYME"/>
    <property type="match status" value="1"/>
</dbReference>
<dbReference type="GO" id="GO:0036374">
    <property type="term" value="F:glutathione hydrolase activity"/>
    <property type="evidence" value="ECO:0007669"/>
    <property type="project" value="UniProtKB-UniRule"/>
</dbReference>
<feature type="binding site" evidence="10">
    <location>
        <position position="122"/>
    </location>
    <ligand>
        <name>L-glutamate</name>
        <dbReference type="ChEBI" id="CHEBI:29985"/>
    </ligand>
</feature>
<dbReference type="InterPro" id="IPR000101">
    <property type="entry name" value="GGT_peptidase"/>
</dbReference>
<comment type="subunit">
    <text evidence="11">This enzyme consists of two polypeptide chains, which are synthesized in precursor form from a single polypeptide.</text>
</comment>
<comment type="PTM">
    <text evidence="11">Cleaved by autocatalysis into a large and a small subunit.</text>
</comment>
<dbReference type="OrthoDB" id="9781342at2"/>
<feature type="chain" id="PRO_5038699094" description="Glutathione hydrolase proenzyme" evidence="13">
    <location>
        <begin position="27"/>
        <end position="618"/>
    </location>
</feature>
<evidence type="ECO:0000256" key="4">
    <source>
        <dbReference type="ARBA" id="ARBA00022679"/>
    </source>
</evidence>
<dbReference type="PANTHER" id="PTHR43199">
    <property type="entry name" value="GLUTATHIONE HYDROLASE"/>
    <property type="match status" value="1"/>
</dbReference>
<dbReference type="Gene3D" id="3.60.20.40">
    <property type="match status" value="1"/>
</dbReference>
<evidence type="ECO:0000256" key="11">
    <source>
        <dbReference type="RuleBase" id="RU368036"/>
    </source>
</evidence>
<evidence type="ECO:0000256" key="5">
    <source>
        <dbReference type="ARBA" id="ARBA00022801"/>
    </source>
</evidence>
<feature type="binding site" evidence="10">
    <location>
        <position position="466"/>
    </location>
    <ligand>
        <name>L-glutamate</name>
        <dbReference type="ChEBI" id="CHEBI:29985"/>
    </ligand>
</feature>
<feature type="region of interest" description="Disordered" evidence="12">
    <location>
        <begin position="26"/>
        <end position="58"/>
    </location>
</feature>
<name>A0A417XX23_9ACTN</name>
<evidence type="ECO:0000313" key="15">
    <source>
        <dbReference type="Proteomes" id="UP000283644"/>
    </source>
</evidence>
<dbReference type="UniPathway" id="UPA00204"/>
<evidence type="ECO:0000313" key="14">
    <source>
        <dbReference type="EMBL" id="RHW24821.1"/>
    </source>
</evidence>
<dbReference type="AlphaFoldDB" id="A0A417XX23"/>
<dbReference type="GO" id="GO:0103068">
    <property type="term" value="F:leukotriene C4 gamma-glutamyl transferase activity"/>
    <property type="evidence" value="ECO:0007669"/>
    <property type="project" value="UniProtKB-EC"/>
</dbReference>
<comment type="caution">
    <text evidence="14">The sequence shown here is derived from an EMBL/GenBank/DDBJ whole genome shotgun (WGS) entry which is preliminary data.</text>
</comment>
<dbReference type="NCBIfam" id="TIGR00066">
    <property type="entry name" value="g_glut_trans"/>
    <property type="match status" value="1"/>
</dbReference>
<feature type="active site" description="Nucleophile" evidence="9">
    <location>
        <position position="424"/>
    </location>
</feature>
<dbReference type="EC" id="2.3.2.2" evidence="11"/>